<dbReference type="SUPFAM" id="SSF48019">
    <property type="entry name" value="post-AAA+ oligomerization domain-like"/>
    <property type="match status" value="1"/>
</dbReference>
<evidence type="ECO:0000313" key="16">
    <source>
        <dbReference type="Proteomes" id="UP001141434"/>
    </source>
</evidence>
<accession>A0A9W9GA37</accession>
<feature type="region of interest" description="Disordered" evidence="13">
    <location>
        <begin position="306"/>
        <end position="326"/>
    </location>
</feature>
<dbReference type="PANTHER" id="PTHR11669:SF20">
    <property type="entry name" value="REPLICATION FACTOR C SUBUNIT 4"/>
    <property type="match status" value="1"/>
</dbReference>
<dbReference type="GO" id="GO:0016020">
    <property type="term" value="C:membrane"/>
    <property type="evidence" value="ECO:0007669"/>
    <property type="project" value="UniProtKB-SubCell"/>
</dbReference>
<name>A0A9W9GA37_9EURO</name>
<dbReference type="GO" id="GO:0016887">
    <property type="term" value="F:ATP hydrolysis activity"/>
    <property type="evidence" value="ECO:0007669"/>
    <property type="project" value="InterPro"/>
</dbReference>
<dbReference type="Pfam" id="PF00004">
    <property type="entry name" value="AAA"/>
    <property type="match status" value="1"/>
</dbReference>
<evidence type="ECO:0000256" key="11">
    <source>
        <dbReference type="ARBA" id="ARBA00023242"/>
    </source>
</evidence>
<dbReference type="FunFam" id="3.40.50.300:FF:000237">
    <property type="entry name" value="replication factor C subunit 4"/>
    <property type="match status" value="1"/>
</dbReference>
<feature type="region of interest" description="Disordered" evidence="13">
    <location>
        <begin position="429"/>
        <end position="449"/>
    </location>
</feature>
<evidence type="ECO:0000256" key="6">
    <source>
        <dbReference type="ARBA" id="ARBA00022705"/>
    </source>
</evidence>
<feature type="region of interest" description="Disordered" evidence="13">
    <location>
        <begin position="72"/>
        <end position="91"/>
    </location>
</feature>
<feature type="domain" description="AAA+ ATPase" evidence="14">
    <location>
        <begin position="483"/>
        <end position="622"/>
    </location>
</feature>
<keyword evidence="10" id="KW-0472">Membrane</keyword>
<dbReference type="Gene3D" id="1.20.272.10">
    <property type="match status" value="1"/>
</dbReference>
<evidence type="ECO:0000256" key="10">
    <source>
        <dbReference type="ARBA" id="ARBA00023136"/>
    </source>
</evidence>
<dbReference type="GO" id="GO:0005634">
    <property type="term" value="C:nucleus"/>
    <property type="evidence" value="ECO:0007669"/>
    <property type="project" value="UniProtKB-SubCell"/>
</dbReference>
<dbReference type="InterPro" id="IPR027417">
    <property type="entry name" value="P-loop_NTPase"/>
</dbReference>
<dbReference type="Gene3D" id="3.40.50.300">
    <property type="entry name" value="P-loop containing nucleotide triphosphate hydrolases"/>
    <property type="match status" value="1"/>
</dbReference>
<evidence type="ECO:0000256" key="7">
    <source>
        <dbReference type="ARBA" id="ARBA00022741"/>
    </source>
</evidence>
<dbReference type="InterPro" id="IPR047854">
    <property type="entry name" value="RFC_lid"/>
</dbReference>
<feature type="region of interest" description="Disordered" evidence="13">
    <location>
        <begin position="128"/>
        <end position="156"/>
    </location>
</feature>
<feature type="compositionally biased region" description="Basic and acidic residues" evidence="13">
    <location>
        <begin position="143"/>
        <end position="153"/>
    </location>
</feature>
<comment type="similarity">
    <text evidence="3">Belongs to the activator 1 small subunits family.</text>
</comment>
<dbReference type="GO" id="GO:0005524">
    <property type="term" value="F:ATP binding"/>
    <property type="evidence" value="ECO:0007669"/>
    <property type="project" value="UniProtKB-KW"/>
</dbReference>
<dbReference type="AlphaFoldDB" id="A0A9W9GA37"/>
<feature type="region of interest" description="Disordered" evidence="13">
    <location>
        <begin position="388"/>
        <end position="409"/>
    </location>
</feature>
<feature type="compositionally biased region" description="Basic and acidic residues" evidence="13">
    <location>
        <begin position="74"/>
        <end position="91"/>
    </location>
</feature>
<dbReference type="InterPro" id="IPR056173">
    <property type="entry name" value="Sec20_C"/>
</dbReference>
<dbReference type="GO" id="GO:0006281">
    <property type="term" value="P:DNA repair"/>
    <property type="evidence" value="ECO:0007669"/>
    <property type="project" value="TreeGrafter"/>
</dbReference>
<organism evidence="15 16">
    <name type="scientific">Penicillium alfredii</name>
    <dbReference type="NCBI Taxonomy" id="1506179"/>
    <lineage>
        <taxon>Eukaryota</taxon>
        <taxon>Fungi</taxon>
        <taxon>Dikarya</taxon>
        <taxon>Ascomycota</taxon>
        <taxon>Pezizomycotina</taxon>
        <taxon>Eurotiomycetes</taxon>
        <taxon>Eurotiomycetidae</taxon>
        <taxon>Eurotiales</taxon>
        <taxon>Aspergillaceae</taxon>
        <taxon>Penicillium</taxon>
    </lineage>
</organism>
<keyword evidence="7" id="KW-0547">Nucleotide-binding</keyword>
<keyword evidence="11" id="KW-0539">Nucleus</keyword>
<dbReference type="RefSeq" id="XP_056516147.1">
    <property type="nucleotide sequence ID" value="XM_056651297.1"/>
</dbReference>
<dbReference type="InterPro" id="IPR050238">
    <property type="entry name" value="DNA_Rep/Repair_Clamp_Loader"/>
</dbReference>
<keyword evidence="8" id="KW-0067">ATP-binding</keyword>
<dbReference type="GO" id="GO:0005663">
    <property type="term" value="C:DNA replication factor C complex"/>
    <property type="evidence" value="ECO:0007669"/>
    <property type="project" value="TreeGrafter"/>
</dbReference>
<comment type="subcellular location">
    <subcellularLocation>
        <location evidence="2">Membrane</location>
        <topology evidence="2">Single-pass type IV membrane protein</topology>
    </subcellularLocation>
    <subcellularLocation>
        <location evidence="1">Nucleus</location>
    </subcellularLocation>
</comment>
<evidence type="ECO:0000256" key="13">
    <source>
        <dbReference type="SAM" id="MobiDB-lite"/>
    </source>
</evidence>
<reference evidence="15" key="2">
    <citation type="journal article" date="2023" name="IMA Fungus">
        <title>Comparative genomic study of the Penicillium genus elucidates a diverse pangenome and 15 lateral gene transfer events.</title>
        <authorList>
            <person name="Petersen C."/>
            <person name="Sorensen T."/>
            <person name="Nielsen M.R."/>
            <person name="Sondergaard T.E."/>
            <person name="Sorensen J.L."/>
            <person name="Fitzpatrick D.A."/>
            <person name="Frisvad J.C."/>
            <person name="Nielsen K.L."/>
        </authorList>
    </citation>
    <scope>NUCLEOTIDE SEQUENCE</scope>
    <source>
        <strain evidence="15">IBT 34128</strain>
    </source>
</reference>
<dbReference type="CDD" id="cd00009">
    <property type="entry name" value="AAA"/>
    <property type="match status" value="1"/>
</dbReference>
<evidence type="ECO:0000256" key="9">
    <source>
        <dbReference type="ARBA" id="ARBA00022989"/>
    </source>
</evidence>
<dbReference type="GeneID" id="81390465"/>
<dbReference type="OrthoDB" id="4199794at2759"/>
<evidence type="ECO:0000256" key="8">
    <source>
        <dbReference type="ARBA" id="ARBA00022840"/>
    </source>
</evidence>
<keyword evidence="6" id="KW-0235">DNA replication</keyword>
<feature type="compositionally biased region" description="Basic and acidic residues" evidence="13">
    <location>
        <begin position="439"/>
        <end position="448"/>
    </location>
</feature>
<dbReference type="EMBL" id="JAPMSZ010000001">
    <property type="protein sequence ID" value="KAJ5114955.1"/>
    <property type="molecule type" value="Genomic_DNA"/>
</dbReference>
<dbReference type="Proteomes" id="UP001141434">
    <property type="component" value="Unassembled WGS sequence"/>
</dbReference>
<dbReference type="GO" id="GO:0003677">
    <property type="term" value="F:DNA binding"/>
    <property type="evidence" value="ECO:0007669"/>
    <property type="project" value="InterPro"/>
</dbReference>
<dbReference type="InterPro" id="IPR003959">
    <property type="entry name" value="ATPase_AAA_core"/>
</dbReference>
<dbReference type="SUPFAM" id="SSF52540">
    <property type="entry name" value="P-loop containing nucleoside triphosphate hydrolases"/>
    <property type="match status" value="1"/>
</dbReference>
<dbReference type="PANTHER" id="PTHR11669">
    <property type="entry name" value="REPLICATION FACTOR C / DNA POLYMERASE III GAMMA-TAU SUBUNIT"/>
    <property type="match status" value="1"/>
</dbReference>
<sequence>MSVTTALQGRLKELSATLGQIQPLVSRLRGFTTSIGQGDEARVELGAEIHARLKETEEELELLRVEVEGLETGSDTRKKASAAHGEKEVERERVVAMAGRLADDLKRTRGDFRNAQLQAKRNAELAKRKERELLLSRSQSSENQRKPSEKLTQDDLALNASNDVTAALRRTHQLMQTELSRSQFAQETLEQSTAAISSLSDSYSSLDTLLSSSRSLANSLLRSQKSDTWYLETAFYILIGTITWLLFRRILYGPMWWLVWLPVKLASRFVFAVLGAVGLSSTAVESQSHAAGSDLSMAIHQTATAASESVTASGTTWDEPSTESESDRVIDQIGKMAEDNGKQEGTNIDDITPEEKMRQDEIPRNPKKRIATRVTWRRVSAPPVIPELYLPTRRPSSNHPSEDTLKLPNLGPETPMASTFFNNKARAAAAAASSSSKPKAGENKEETTRLQPWVEKYRPKTLDDVAAQDHTTKVLQRTLQASNLPHMLFYGPPGTGKTSTILALAKSLFGPALYRSRILELNASDERGIGIVRDKVKNFARAQLSQATGLDAAYRAQYPCPSFKIIILDEADSMTQDAQSALRRTMEQYSRITRFCLVCNYVTRIIEPLASRCSKFRFKSLDNSAAGVRLEEIARAENLRLEDGVVDTLIRCGEGDLRRAITYLQSAARLAGVAGLPGKKDGDDDAEMTDAGAPEASSITVRTIEEIAGVVPESVLDQLVQAMQPTNAGSAYKAVSTVITDLVADGWSATQVIGQLYRRMVFNEAVPDLQKNKIVMLFSEMDKRLVDGADEHLSILDLTLRIAGILRGA</sequence>
<proteinExistence type="inferred from homology"/>
<dbReference type="GO" id="GO:0003689">
    <property type="term" value="F:DNA clamp loader activity"/>
    <property type="evidence" value="ECO:0007669"/>
    <property type="project" value="TreeGrafter"/>
</dbReference>
<keyword evidence="4" id="KW-0813">Transport</keyword>
<dbReference type="InterPro" id="IPR008921">
    <property type="entry name" value="DNA_pol3_clamp-load_cplx_C"/>
</dbReference>
<feature type="compositionally biased region" description="Low complexity" evidence="13">
    <location>
        <begin position="429"/>
        <end position="438"/>
    </location>
</feature>
<keyword evidence="9" id="KW-1133">Transmembrane helix</keyword>
<evidence type="ECO:0000256" key="4">
    <source>
        <dbReference type="ARBA" id="ARBA00022448"/>
    </source>
</evidence>
<protein>
    <recommendedName>
        <fullName evidence="12">Replication factor C subunit 2</fullName>
    </recommendedName>
</protein>
<evidence type="ECO:0000256" key="3">
    <source>
        <dbReference type="ARBA" id="ARBA00005378"/>
    </source>
</evidence>
<dbReference type="GO" id="GO:0031391">
    <property type="term" value="C:Elg1 RFC-like complex"/>
    <property type="evidence" value="ECO:0007669"/>
    <property type="project" value="UniProtKB-ARBA"/>
</dbReference>
<comment type="caution">
    <text evidence="15">The sequence shown here is derived from an EMBL/GenBank/DDBJ whole genome shotgun (WGS) entry which is preliminary data.</text>
</comment>
<dbReference type="Pfam" id="PF03908">
    <property type="entry name" value="Sec20"/>
    <property type="match status" value="1"/>
</dbReference>
<feature type="compositionally biased region" description="Low complexity" evidence="13">
    <location>
        <begin position="306"/>
        <end position="316"/>
    </location>
</feature>
<dbReference type="Gene3D" id="1.10.8.60">
    <property type="match status" value="1"/>
</dbReference>
<gene>
    <name evidence="15" type="ORF">NUU61_000714</name>
</gene>
<dbReference type="InterPro" id="IPR013748">
    <property type="entry name" value="Rep_factorC_C"/>
</dbReference>
<dbReference type="Pfam" id="PF08542">
    <property type="entry name" value="Rep_fac_C"/>
    <property type="match status" value="1"/>
</dbReference>
<evidence type="ECO:0000313" key="15">
    <source>
        <dbReference type="EMBL" id="KAJ5114955.1"/>
    </source>
</evidence>
<evidence type="ECO:0000256" key="12">
    <source>
        <dbReference type="ARBA" id="ARBA00040745"/>
    </source>
</evidence>
<reference evidence="15" key="1">
    <citation type="submission" date="2022-11" db="EMBL/GenBank/DDBJ databases">
        <authorList>
            <person name="Petersen C."/>
        </authorList>
    </citation>
    <scope>NUCLEOTIDE SEQUENCE</scope>
    <source>
        <strain evidence="15">IBT 34128</strain>
    </source>
</reference>
<evidence type="ECO:0000259" key="14">
    <source>
        <dbReference type="SMART" id="SM00382"/>
    </source>
</evidence>
<dbReference type="FunFam" id="1.20.272.10:FF:000011">
    <property type="entry name" value="Replication factor C subunit 2"/>
    <property type="match status" value="1"/>
</dbReference>
<evidence type="ECO:0000256" key="5">
    <source>
        <dbReference type="ARBA" id="ARBA00022692"/>
    </source>
</evidence>
<dbReference type="CDD" id="cd18140">
    <property type="entry name" value="HLD_clamp_RFC"/>
    <property type="match status" value="1"/>
</dbReference>
<keyword evidence="5" id="KW-0812">Transmembrane</keyword>
<keyword evidence="16" id="KW-1185">Reference proteome</keyword>
<evidence type="ECO:0000256" key="2">
    <source>
        <dbReference type="ARBA" id="ARBA00004211"/>
    </source>
</evidence>
<evidence type="ECO:0000256" key="1">
    <source>
        <dbReference type="ARBA" id="ARBA00004123"/>
    </source>
</evidence>
<dbReference type="InterPro" id="IPR003593">
    <property type="entry name" value="AAA+_ATPase"/>
</dbReference>
<dbReference type="SMART" id="SM00382">
    <property type="entry name" value="AAA"/>
    <property type="match status" value="1"/>
</dbReference>
<dbReference type="GO" id="GO:0006271">
    <property type="term" value="P:DNA strand elongation involved in DNA replication"/>
    <property type="evidence" value="ECO:0007669"/>
    <property type="project" value="UniProtKB-ARBA"/>
</dbReference>